<name>A0A9E8SI09_9BACT</name>
<feature type="domain" description="Histidine kinase" evidence="7">
    <location>
        <begin position="474"/>
        <end position="665"/>
    </location>
</feature>
<dbReference type="PROSITE" id="PS50005">
    <property type="entry name" value="TPR"/>
    <property type="match status" value="1"/>
</dbReference>
<reference evidence="8" key="1">
    <citation type="submission" date="2022-11" db="EMBL/GenBank/DDBJ databases">
        <title>Dyadobacter pollutisoli sp. nov., isolated from plastic dumped soil.</title>
        <authorList>
            <person name="Kim J.M."/>
            <person name="Kim K.R."/>
            <person name="Lee J.K."/>
            <person name="Hao L."/>
            <person name="Jeon C.O."/>
        </authorList>
    </citation>
    <scope>NUCLEOTIDE SEQUENCE</scope>
    <source>
        <strain evidence="8">U1</strain>
    </source>
</reference>
<dbReference type="InterPro" id="IPR036890">
    <property type="entry name" value="HATPase_C_sf"/>
</dbReference>
<dbReference type="EMBL" id="CP112998">
    <property type="protein sequence ID" value="WAC09273.1"/>
    <property type="molecule type" value="Genomic_DNA"/>
</dbReference>
<dbReference type="InterPro" id="IPR005467">
    <property type="entry name" value="His_kinase_dom"/>
</dbReference>
<evidence type="ECO:0000256" key="5">
    <source>
        <dbReference type="SAM" id="Coils"/>
    </source>
</evidence>
<keyword evidence="6" id="KW-0812">Transmembrane</keyword>
<evidence type="ECO:0000256" key="2">
    <source>
        <dbReference type="ARBA" id="ARBA00022777"/>
    </source>
</evidence>
<dbReference type="InterPro" id="IPR003594">
    <property type="entry name" value="HATPase_dom"/>
</dbReference>
<dbReference type="Gene3D" id="1.20.5.1930">
    <property type="match status" value="1"/>
</dbReference>
<keyword evidence="5" id="KW-0175">Coiled coil</keyword>
<dbReference type="AlphaFoldDB" id="A0A9E8SI09"/>
<dbReference type="RefSeq" id="WP_244822900.1">
    <property type="nucleotide sequence ID" value="NZ_CP112998.1"/>
</dbReference>
<evidence type="ECO:0000256" key="3">
    <source>
        <dbReference type="ARBA" id="ARBA00023012"/>
    </source>
</evidence>
<dbReference type="GO" id="GO:0046983">
    <property type="term" value="F:protein dimerization activity"/>
    <property type="evidence" value="ECO:0007669"/>
    <property type="project" value="InterPro"/>
</dbReference>
<dbReference type="Pfam" id="PF02518">
    <property type="entry name" value="HATPase_c"/>
    <property type="match status" value="1"/>
</dbReference>
<dbReference type="InterPro" id="IPR019734">
    <property type="entry name" value="TPR_rpt"/>
</dbReference>
<evidence type="ECO:0000259" key="7">
    <source>
        <dbReference type="PROSITE" id="PS50109"/>
    </source>
</evidence>
<keyword evidence="6" id="KW-0472">Membrane</keyword>
<dbReference type="InterPro" id="IPR011712">
    <property type="entry name" value="Sig_transdc_His_kin_sub3_dim/P"/>
</dbReference>
<organism evidence="8 9">
    <name type="scientific">Dyadobacter pollutisoli</name>
    <dbReference type="NCBI Taxonomy" id="2910158"/>
    <lineage>
        <taxon>Bacteria</taxon>
        <taxon>Pseudomonadati</taxon>
        <taxon>Bacteroidota</taxon>
        <taxon>Cytophagia</taxon>
        <taxon>Cytophagales</taxon>
        <taxon>Spirosomataceae</taxon>
        <taxon>Dyadobacter</taxon>
    </lineage>
</organism>
<keyword evidence="1" id="KW-0808">Transferase</keyword>
<dbReference type="PROSITE" id="PS50109">
    <property type="entry name" value="HIS_KIN"/>
    <property type="match status" value="1"/>
</dbReference>
<feature type="coiled-coil region" evidence="5">
    <location>
        <begin position="380"/>
        <end position="432"/>
    </location>
</feature>
<evidence type="ECO:0000256" key="6">
    <source>
        <dbReference type="SAM" id="Phobius"/>
    </source>
</evidence>
<dbReference type="Pfam" id="PF13374">
    <property type="entry name" value="TPR_10"/>
    <property type="match status" value="2"/>
</dbReference>
<protein>
    <submittedName>
        <fullName evidence="8">Sensor histidine kinase</fullName>
    </submittedName>
</protein>
<dbReference type="SUPFAM" id="SSF55874">
    <property type="entry name" value="ATPase domain of HSP90 chaperone/DNA topoisomerase II/histidine kinase"/>
    <property type="match status" value="1"/>
</dbReference>
<dbReference type="CDD" id="cd16917">
    <property type="entry name" value="HATPase_UhpB-NarQ-NarX-like"/>
    <property type="match status" value="1"/>
</dbReference>
<accession>A0A9E8SI09</accession>
<dbReference type="KEGG" id="dpf:ON006_16090"/>
<dbReference type="Proteomes" id="UP001164653">
    <property type="component" value="Chromosome"/>
</dbReference>
<dbReference type="InterPro" id="IPR050482">
    <property type="entry name" value="Sensor_HK_TwoCompSys"/>
</dbReference>
<dbReference type="Pfam" id="PF07730">
    <property type="entry name" value="HisKA_3"/>
    <property type="match status" value="1"/>
</dbReference>
<dbReference type="SUPFAM" id="SSF48452">
    <property type="entry name" value="TPR-like"/>
    <property type="match status" value="3"/>
</dbReference>
<dbReference type="PANTHER" id="PTHR24421">
    <property type="entry name" value="NITRATE/NITRITE SENSOR PROTEIN NARX-RELATED"/>
    <property type="match status" value="1"/>
</dbReference>
<evidence type="ECO:0000256" key="1">
    <source>
        <dbReference type="ARBA" id="ARBA00022679"/>
    </source>
</evidence>
<evidence type="ECO:0000313" key="9">
    <source>
        <dbReference type="Proteomes" id="UP001164653"/>
    </source>
</evidence>
<dbReference type="InterPro" id="IPR011990">
    <property type="entry name" value="TPR-like_helical_dom_sf"/>
</dbReference>
<keyword evidence="6" id="KW-1133">Transmembrane helix</keyword>
<evidence type="ECO:0000256" key="4">
    <source>
        <dbReference type="PROSITE-ProRule" id="PRU00339"/>
    </source>
</evidence>
<dbReference type="Pfam" id="PF13424">
    <property type="entry name" value="TPR_12"/>
    <property type="match status" value="1"/>
</dbReference>
<keyword evidence="4" id="KW-0802">TPR repeat</keyword>
<keyword evidence="2 8" id="KW-0418">Kinase</keyword>
<dbReference type="Gene3D" id="3.30.565.10">
    <property type="entry name" value="Histidine kinase-like ATPase, C-terminal domain"/>
    <property type="match status" value="1"/>
</dbReference>
<gene>
    <name evidence="8" type="ORF">ON006_16090</name>
</gene>
<dbReference type="Gene3D" id="1.25.40.10">
    <property type="entry name" value="Tetratricopeptide repeat domain"/>
    <property type="match status" value="2"/>
</dbReference>
<proteinExistence type="predicted"/>
<keyword evidence="3" id="KW-0902">Two-component regulatory system</keyword>
<evidence type="ECO:0000313" key="8">
    <source>
        <dbReference type="EMBL" id="WAC09273.1"/>
    </source>
</evidence>
<keyword evidence="9" id="KW-1185">Reference proteome</keyword>
<feature type="repeat" description="TPR" evidence="4">
    <location>
        <begin position="186"/>
        <end position="219"/>
    </location>
</feature>
<sequence length="665" mass="75617">MIAAMLAVTVTCSFSQKKYSSKDSVQIYRFLDMADEVSDVNIDSAMHYARLAHRLSIQKQMTRGEGWALLKIGDLKRYTTKPDSVEIFQNAGLAIAKKLRDHFMEGLGHLQLGQYYMFQHRYAESEKHYADALAIHFEREQSEYTAIVYSDLGLLFQSKGQYEKQVEWLLKAKRLGDKLHDKYAIASTSSNLAVAYDQLGDRKKAFENLREAIRVRKELGNKVGLSNNYNSLARMLQKDSLSAAIGYQKLAIYYAKQTGVKGLVAGSLSTMALLKGRQGKKSEALDLEKKAIAIFKETGDKHQEAYRSISAANFSGQIGDREAALKFFENAHNIASQTKNLSMLRDVSLHKANYFKDQKDYYHAYQNFRNYALYKDSLIQEKTQSNIAELQLKYDTEKKDNEIALLTIDRKVRQLEIEKQKTQLANQKLMRNGIIGGTGIILLLIGFMFNRYQLKKKIEQQELLINFRNDVARDLHDDIGSTLTSIKILSEVSLNNLLKDQTKAGSYLKKITEQSSHMQQEMSDIVWSIKPDNDKLANMLVRMREFASYTLEPKNIKADFVVNQEVLLSSLNMQQRRDFFLIFKEAINNTAKYAQASSVSIVLEKAEKHLLLTVKDNGIGFNVDLVRSSNGIRNMEARAKSLSGTFHISSEQGLGTTIEVQIPLI</sequence>
<dbReference type="GO" id="GO:0000155">
    <property type="term" value="F:phosphorelay sensor kinase activity"/>
    <property type="evidence" value="ECO:0007669"/>
    <property type="project" value="InterPro"/>
</dbReference>
<dbReference type="Pfam" id="PF12862">
    <property type="entry name" value="ANAPC5"/>
    <property type="match status" value="1"/>
</dbReference>
<dbReference type="GO" id="GO:0016020">
    <property type="term" value="C:membrane"/>
    <property type="evidence" value="ECO:0007669"/>
    <property type="project" value="InterPro"/>
</dbReference>
<dbReference type="InterPro" id="IPR026000">
    <property type="entry name" value="Apc5_dom"/>
</dbReference>
<feature type="transmembrane region" description="Helical" evidence="6">
    <location>
        <begin position="429"/>
        <end position="449"/>
    </location>
</feature>
<dbReference type="SMART" id="SM00028">
    <property type="entry name" value="TPR"/>
    <property type="match status" value="5"/>
</dbReference>